<dbReference type="PROSITE" id="PS51257">
    <property type="entry name" value="PROKAR_LIPOPROTEIN"/>
    <property type="match status" value="1"/>
</dbReference>
<evidence type="ECO:0000313" key="2">
    <source>
        <dbReference type="Proteomes" id="UP000253209"/>
    </source>
</evidence>
<comment type="caution">
    <text evidence="1">The sequence shown here is derived from an EMBL/GenBank/DDBJ whole genome shotgun (WGS) entry which is preliminary data.</text>
</comment>
<dbReference type="EMBL" id="QGDC01000009">
    <property type="protein sequence ID" value="RCH53972.1"/>
    <property type="molecule type" value="Genomic_DNA"/>
</dbReference>
<dbReference type="Proteomes" id="UP000253209">
    <property type="component" value="Unassembled WGS sequence"/>
</dbReference>
<accession>A0A367GKH9</accession>
<gene>
    <name evidence="1" type="ORF">DJ568_15650</name>
</gene>
<name>A0A367GKH9_9SPHI</name>
<sequence>MKKLLLFWTIVAGSFLLSCSKDKPEQIKDNTAVRMAQIKKIAEQNPDGFTIYSADLKFVTHGWVVGMLETKNSVGDEGLLKVIRIADKTTGVMGGWLYEGVFYWDASYIVEDEAEASALGRKNQQTAIYHLDTGTTKFLDGDASRSHNRKYGKAQRISRMRQPIPKEFDISNNLSLTH</sequence>
<dbReference type="OrthoDB" id="678455at2"/>
<keyword evidence="2" id="KW-1185">Reference proteome</keyword>
<dbReference type="RefSeq" id="WP_114006235.1">
    <property type="nucleotide sequence ID" value="NZ_QGDC01000009.1"/>
</dbReference>
<proteinExistence type="predicted"/>
<protein>
    <recommendedName>
        <fullName evidence="3">Lipoprotein</fullName>
    </recommendedName>
</protein>
<organism evidence="1 2">
    <name type="scientific">Mucilaginibacter hurinus</name>
    <dbReference type="NCBI Taxonomy" id="2201324"/>
    <lineage>
        <taxon>Bacteria</taxon>
        <taxon>Pseudomonadati</taxon>
        <taxon>Bacteroidota</taxon>
        <taxon>Sphingobacteriia</taxon>
        <taxon>Sphingobacteriales</taxon>
        <taxon>Sphingobacteriaceae</taxon>
        <taxon>Mucilaginibacter</taxon>
    </lineage>
</organism>
<evidence type="ECO:0008006" key="3">
    <source>
        <dbReference type="Google" id="ProtNLM"/>
    </source>
</evidence>
<reference evidence="1 2" key="1">
    <citation type="submission" date="2018-05" db="EMBL/GenBank/DDBJ databases">
        <title>Mucilaginibacter hurinus sp. nov., isolated from briquette warehouse soil.</title>
        <authorList>
            <person name="Choi L."/>
        </authorList>
    </citation>
    <scope>NUCLEOTIDE SEQUENCE [LARGE SCALE GENOMIC DNA]</scope>
    <source>
        <strain evidence="1 2">ZR32</strain>
    </source>
</reference>
<evidence type="ECO:0000313" key="1">
    <source>
        <dbReference type="EMBL" id="RCH53972.1"/>
    </source>
</evidence>
<dbReference type="AlphaFoldDB" id="A0A367GKH9"/>